<evidence type="ECO:0008006" key="6">
    <source>
        <dbReference type="Google" id="ProtNLM"/>
    </source>
</evidence>
<evidence type="ECO:0000313" key="5">
    <source>
        <dbReference type="Proteomes" id="UP000245535"/>
    </source>
</evidence>
<dbReference type="PANTHER" id="PTHR36509:SF3">
    <property type="entry name" value="SIGNAL PEPTIDE PROTEIN"/>
    <property type="match status" value="1"/>
</dbReference>
<dbReference type="Gene3D" id="2.60.40.1610">
    <property type="entry name" value="Domain of unknown function DUF1254"/>
    <property type="match status" value="1"/>
</dbReference>
<dbReference type="Pfam" id="PF06742">
    <property type="entry name" value="DUF1214"/>
    <property type="match status" value="1"/>
</dbReference>
<keyword evidence="1" id="KW-0732">Signal</keyword>
<feature type="signal peptide" evidence="1">
    <location>
        <begin position="1"/>
        <end position="25"/>
    </location>
</feature>
<dbReference type="InterPro" id="IPR037050">
    <property type="entry name" value="DUF1254_sf"/>
</dbReference>
<proteinExistence type="predicted"/>
<dbReference type="Gene3D" id="2.60.120.600">
    <property type="entry name" value="Domain of unknown function DUF1214, C-terminal domain"/>
    <property type="match status" value="1"/>
</dbReference>
<dbReference type="InterPro" id="IPR010621">
    <property type="entry name" value="DUF1214"/>
</dbReference>
<feature type="chain" id="PRO_5016292473" description="DUF1254 domain-containing protein" evidence="1">
    <location>
        <begin position="26"/>
        <end position="471"/>
    </location>
</feature>
<dbReference type="Proteomes" id="UP000245535">
    <property type="component" value="Unassembled WGS sequence"/>
</dbReference>
<dbReference type="EMBL" id="QGDO01000001">
    <property type="protein sequence ID" value="PWJ44220.1"/>
    <property type="molecule type" value="Genomic_DNA"/>
</dbReference>
<accession>A0A315ZGH6</accession>
<feature type="domain" description="DUF1214" evidence="2">
    <location>
        <begin position="350"/>
        <end position="456"/>
    </location>
</feature>
<dbReference type="SUPFAM" id="SSF160935">
    <property type="entry name" value="VPA0735-like"/>
    <property type="match status" value="1"/>
</dbReference>
<feature type="domain" description="DUF1254" evidence="3">
    <location>
        <begin position="73"/>
        <end position="202"/>
    </location>
</feature>
<dbReference type="RefSeq" id="WP_158281382.1">
    <property type="nucleotide sequence ID" value="NZ_QGDO01000001.1"/>
</dbReference>
<comment type="caution">
    <text evidence="4">The sequence shown here is derived from an EMBL/GenBank/DDBJ whole genome shotgun (WGS) entry which is preliminary data.</text>
</comment>
<evidence type="ECO:0000259" key="2">
    <source>
        <dbReference type="Pfam" id="PF06742"/>
    </source>
</evidence>
<name>A0A315ZGH6_SEDFL</name>
<keyword evidence="5" id="KW-1185">Reference proteome</keyword>
<dbReference type="InterPro" id="IPR010679">
    <property type="entry name" value="DUF1254"/>
</dbReference>
<organism evidence="4 5">
    <name type="scientific">Sediminitomix flava</name>
    <dbReference type="NCBI Taxonomy" id="379075"/>
    <lineage>
        <taxon>Bacteria</taxon>
        <taxon>Pseudomonadati</taxon>
        <taxon>Bacteroidota</taxon>
        <taxon>Cytophagia</taxon>
        <taxon>Cytophagales</taxon>
        <taxon>Flammeovirgaceae</taxon>
        <taxon>Sediminitomix</taxon>
    </lineage>
</organism>
<evidence type="ECO:0000256" key="1">
    <source>
        <dbReference type="SAM" id="SignalP"/>
    </source>
</evidence>
<gene>
    <name evidence="4" type="ORF">BC781_101570</name>
</gene>
<sequence>MKRLSTLRFIPFLCLLLLGTEQINAQQMSEYETKRYQRRATETALWGMPLVNLWAMREGFKEDANVQYNDVAYFSKPMDWKLQVTTPNNSTLYIFSFWNTKKDGPIVVEVPKTTEDVGLFGTILDVWHRPLMDVGGQGQDKGKGAKYLIVPPNYQESIPEGYVVVENNNYNGWFLLRTLLKDFEPETLKKGEEFIKNFKVYPLADAENPVPTKFINCSDLEIEAIAPYDDTYFDALNTMIQEETIEEKDMVAMGMLQTLGIQKGLEFKPTIEERNLLKESMAATHEEFQEMIATSDERHWEDRTWAFLMDVDAHRDTKATWKYPYLLDYTYRAATYYSAFSNVVTLGTQTQYLSSGMDADGDFLKGGEEYTLTLPPNVPAKLFWSVLVYDLKTGAFVKHTPKAGVTSMDQGLEINEDGSTTIYFGPKAPKGKEVNWAPTLEGHDYFLLFRLYGPEKSFYDKTWKLNDLQKK</sequence>
<dbReference type="Pfam" id="PF06863">
    <property type="entry name" value="DUF1254"/>
    <property type="match status" value="1"/>
</dbReference>
<evidence type="ECO:0000313" key="4">
    <source>
        <dbReference type="EMBL" id="PWJ44220.1"/>
    </source>
</evidence>
<dbReference type="AlphaFoldDB" id="A0A315ZGH6"/>
<dbReference type="InterPro" id="IPR037049">
    <property type="entry name" value="DUF1214_C_sf"/>
</dbReference>
<dbReference type="PANTHER" id="PTHR36509">
    <property type="entry name" value="BLL3101 PROTEIN"/>
    <property type="match status" value="1"/>
</dbReference>
<reference evidence="4 5" key="1">
    <citation type="submission" date="2018-03" db="EMBL/GenBank/DDBJ databases">
        <title>Genomic Encyclopedia of Archaeal and Bacterial Type Strains, Phase II (KMG-II): from individual species to whole genera.</title>
        <authorList>
            <person name="Goeker M."/>
        </authorList>
    </citation>
    <scope>NUCLEOTIDE SEQUENCE [LARGE SCALE GENOMIC DNA]</scope>
    <source>
        <strain evidence="4 5">DSM 28229</strain>
    </source>
</reference>
<dbReference type="Gene3D" id="1.10.3360.10">
    <property type="entry name" value="VPA0735-like domain"/>
    <property type="match status" value="1"/>
</dbReference>
<protein>
    <recommendedName>
        <fullName evidence="6">DUF1254 domain-containing protein</fullName>
    </recommendedName>
</protein>
<dbReference type="OrthoDB" id="272779at2"/>
<evidence type="ECO:0000259" key="3">
    <source>
        <dbReference type="Pfam" id="PF06863"/>
    </source>
</evidence>